<organism evidence="1 2">
    <name type="scientific">Vitis vinifera</name>
    <name type="common">Grape</name>
    <dbReference type="NCBI Taxonomy" id="29760"/>
    <lineage>
        <taxon>Eukaryota</taxon>
        <taxon>Viridiplantae</taxon>
        <taxon>Streptophyta</taxon>
        <taxon>Embryophyta</taxon>
        <taxon>Tracheophyta</taxon>
        <taxon>Spermatophyta</taxon>
        <taxon>Magnoliopsida</taxon>
        <taxon>eudicotyledons</taxon>
        <taxon>Gunneridae</taxon>
        <taxon>Pentapetalae</taxon>
        <taxon>rosids</taxon>
        <taxon>Vitales</taxon>
        <taxon>Vitaceae</taxon>
        <taxon>Viteae</taxon>
        <taxon>Vitis</taxon>
    </lineage>
</organism>
<comment type="caution">
    <text evidence="1">The sequence shown here is derived from an EMBL/GenBank/DDBJ whole genome shotgun (WGS) entry which is preliminary data.</text>
</comment>
<dbReference type="Gene3D" id="3.10.10.10">
    <property type="entry name" value="HIV Type 1 Reverse Transcriptase, subunit A, domain 1"/>
    <property type="match status" value="1"/>
</dbReference>
<accession>A0A438BP68</accession>
<gene>
    <name evidence="1" type="ORF">CK203_108807</name>
</gene>
<evidence type="ECO:0000313" key="1">
    <source>
        <dbReference type="EMBL" id="RVW12766.1"/>
    </source>
</evidence>
<dbReference type="EMBL" id="QGNW01002681">
    <property type="protein sequence ID" value="RVW12766.1"/>
    <property type="molecule type" value="Genomic_DNA"/>
</dbReference>
<reference evidence="1 2" key="1">
    <citation type="journal article" date="2018" name="PLoS Genet.">
        <title>Population sequencing reveals clonal diversity and ancestral inbreeding in the grapevine cultivar Chardonnay.</title>
        <authorList>
            <person name="Roach M.J."/>
            <person name="Johnson D.L."/>
            <person name="Bohlmann J."/>
            <person name="van Vuuren H.J."/>
            <person name="Jones S.J."/>
            <person name="Pretorius I.S."/>
            <person name="Schmidt S.A."/>
            <person name="Borneman A.R."/>
        </authorList>
    </citation>
    <scope>NUCLEOTIDE SEQUENCE [LARGE SCALE GENOMIC DNA]</scope>
    <source>
        <strain evidence="2">cv. Chardonnay</strain>
        <tissue evidence="1">Leaf</tissue>
    </source>
</reference>
<evidence type="ECO:0000313" key="2">
    <source>
        <dbReference type="Proteomes" id="UP000288805"/>
    </source>
</evidence>
<dbReference type="AlphaFoldDB" id="A0A438BP68"/>
<sequence>MIDNLVEEHCDQENARRFERESWDLDEGLPETSDLLATLLLLKISEEILPLFNDKETQEVVKEEHPKLIPKPLPTELKRCKKAIGWKISDLKGIDPLVCTHHIYMEEEAKPDCQPQRRLNPHMQEVVQAEVLKLL</sequence>
<dbReference type="Proteomes" id="UP000288805">
    <property type="component" value="Unassembled WGS sequence"/>
</dbReference>
<protein>
    <submittedName>
        <fullName evidence="1">Uncharacterized protein</fullName>
    </submittedName>
</protein>
<proteinExistence type="predicted"/>
<name>A0A438BP68_VITVI</name>